<evidence type="ECO:0000313" key="2">
    <source>
        <dbReference type="EMBL" id="QDU43809.1"/>
    </source>
</evidence>
<dbReference type="EMBL" id="CP036276">
    <property type="protein sequence ID" value="QDU43809.1"/>
    <property type="molecule type" value="Genomic_DNA"/>
</dbReference>
<sequence length="630" mass="69625" precursor="true">MRLTLLVLLAVALESVHVCAADDLATALKQPILTSEQSAKQAADFVVKRIPKLQQADSAEAWQRDAEALRLKVLEEVVFKGVPAKWREGQPRVEWLDVIETGHGYKIKKLRYEALPGLWIPALLYEPDKLDGKVPAVLNVNGHDSNGKSADYKQLRCINLAKRGILALNTEWLRMGELRGSAYSHDDLATLDLCGVSGLSVFYLAMSRGLDVLTSQPHADLDRVAMTGLSGGGWQTIILSSLDTRIKVSIPVAGYSSLTQRVIHHDSIGDLEQNPTDLVKYADYVHLTALLTPRPALLIYNRTDNCCFKSPTVRPNTYEPVVPFYQQAGAADAFEYYENTDPGTHNYELDNRQQLYRFLTKHWSLENGDAAEIASNDEIMTAEELTVGVPANNTNFRVLAEEVAQRLPRELTGTADERRQLLKQILRWEDRNISAEPQGEPTTVGELTVSRVLVRDDDWSLPAVMVAPENFTESVMFIADSGFANHADEIAKLAGEGKRVVSFDPVLMGAAQPPGSLYQHAQLIATVGARPLGIQASQILAAVRLANQHFETQSLQVLARGPRSSLAALCADALDAENQIAAVEAAELPETLKAYLREGRKYNRTPETYCFGLLEYFDLPQLRAMGQAEK</sequence>
<organism evidence="2 3">
    <name type="scientific">Symmachiella dynata</name>
    <dbReference type="NCBI Taxonomy" id="2527995"/>
    <lineage>
        <taxon>Bacteria</taxon>
        <taxon>Pseudomonadati</taxon>
        <taxon>Planctomycetota</taxon>
        <taxon>Planctomycetia</taxon>
        <taxon>Planctomycetales</taxon>
        <taxon>Planctomycetaceae</taxon>
        <taxon>Symmachiella</taxon>
    </lineage>
</organism>
<dbReference type="SUPFAM" id="SSF53474">
    <property type="entry name" value="alpha/beta-Hydrolases"/>
    <property type="match status" value="1"/>
</dbReference>
<name>A0A517ZMU9_9PLAN</name>
<evidence type="ECO:0000256" key="1">
    <source>
        <dbReference type="SAM" id="SignalP"/>
    </source>
</evidence>
<dbReference type="Gene3D" id="3.40.50.1820">
    <property type="entry name" value="alpha/beta hydrolase"/>
    <property type="match status" value="1"/>
</dbReference>
<evidence type="ECO:0000313" key="3">
    <source>
        <dbReference type="Proteomes" id="UP000319383"/>
    </source>
</evidence>
<dbReference type="KEGG" id="sdyn:Mal52_22860"/>
<dbReference type="Proteomes" id="UP000319383">
    <property type="component" value="Chromosome"/>
</dbReference>
<keyword evidence="1" id="KW-0732">Signal</keyword>
<feature type="chain" id="PRO_5022138324" evidence="1">
    <location>
        <begin position="21"/>
        <end position="630"/>
    </location>
</feature>
<protein>
    <submittedName>
        <fullName evidence="2">Acetyl xylan esterase (AXE1)</fullName>
    </submittedName>
</protein>
<keyword evidence="3" id="KW-1185">Reference proteome</keyword>
<reference evidence="2 3" key="1">
    <citation type="submission" date="2019-02" db="EMBL/GenBank/DDBJ databases">
        <title>Deep-cultivation of Planctomycetes and their phenomic and genomic characterization uncovers novel biology.</title>
        <authorList>
            <person name="Wiegand S."/>
            <person name="Jogler M."/>
            <person name="Boedeker C."/>
            <person name="Pinto D."/>
            <person name="Vollmers J."/>
            <person name="Rivas-Marin E."/>
            <person name="Kohn T."/>
            <person name="Peeters S.H."/>
            <person name="Heuer A."/>
            <person name="Rast P."/>
            <person name="Oberbeckmann S."/>
            <person name="Bunk B."/>
            <person name="Jeske O."/>
            <person name="Meyerdierks A."/>
            <person name="Storesund J.E."/>
            <person name="Kallscheuer N."/>
            <person name="Luecker S."/>
            <person name="Lage O.M."/>
            <person name="Pohl T."/>
            <person name="Merkel B.J."/>
            <person name="Hornburger P."/>
            <person name="Mueller R.-W."/>
            <person name="Bruemmer F."/>
            <person name="Labrenz M."/>
            <person name="Spormann A.M."/>
            <person name="Op den Camp H."/>
            <person name="Overmann J."/>
            <person name="Amann R."/>
            <person name="Jetten M.S.M."/>
            <person name="Mascher T."/>
            <person name="Medema M.H."/>
            <person name="Devos D.P."/>
            <person name="Kaster A.-K."/>
            <person name="Ovreas L."/>
            <person name="Rohde M."/>
            <person name="Galperin M.Y."/>
            <person name="Jogler C."/>
        </authorList>
    </citation>
    <scope>NUCLEOTIDE SEQUENCE [LARGE SCALE GENOMIC DNA]</scope>
    <source>
        <strain evidence="2 3">Mal52</strain>
    </source>
</reference>
<dbReference type="RefSeq" id="WP_145376102.1">
    <property type="nucleotide sequence ID" value="NZ_CP036276.1"/>
</dbReference>
<dbReference type="PANTHER" id="PTHR22946:SF8">
    <property type="entry name" value="ACETYL XYLAN ESTERASE DOMAIN-CONTAINING PROTEIN"/>
    <property type="match status" value="1"/>
</dbReference>
<dbReference type="PANTHER" id="PTHR22946">
    <property type="entry name" value="DIENELACTONE HYDROLASE DOMAIN-CONTAINING PROTEIN-RELATED"/>
    <property type="match status" value="1"/>
</dbReference>
<feature type="signal peptide" evidence="1">
    <location>
        <begin position="1"/>
        <end position="20"/>
    </location>
</feature>
<accession>A0A517ZMU9</accession>
<dbReference type="AlphaFoldDB" id="A0A517ZMU9"/>
<dbReference type="InterPro" id="IPR050261">
    <property type="entry name" value="FrsA_esterase"/>
</dbReference>
<dbReference type="InterPro" id="IPR029058">
    <property type="entry name" value="AB_hydrolase_fold"/>
</dbReference>
<gene>
    <name evidence="2" type="ORF">Mal52_22860</name>
</gene>
<proteinExistence type="predicted"/>